<dbReference type="AlphaFoldDB" id="A0AAE1T1C6"/>
<protein>
    <submittedName>
        <fullName evidence="2">Uncharacterized protein</fullName>
    </submittedName>
</protein>
<dbReference type="Proteomes" id="UP001291623">
    <property type="component" value="Unassembled WGS sequence"/>
</dbReference>
<feature type="region of interest" description="Disordered" evidence="1">
    <location>
        <begin position="1"/>
        <end position="43"/>
    </location>
</feature>
<organism evidence="2 3">
    <name type="scientific">Anisodus tanguticus</name>
    <dbReference type="NCBI Taxonomy" id="243964"/>
    <lineage>
        <taxon>Eukaryota</taxon>
        <taxon>Viridiplantae</taxon>
        <taxon>Streptophyta</taxon>
        <taxon>Embryophyta</taxon>
        <taxon>Tracheophyta</taxon>
        <taxon>Spermatophyta</taxon>
        <taxon>Magnoliopsida</taxon>
        <taxon>eudicotyledons</taxon>
        <taxon>Gunneridae</taxon>
        <taxon>Pentapetalae</taxon>
        <taxon>asterids</taxon>
        <taxon>lamiids</taxon>
        <taxon>Solanales</taxon>
        <taxon>Solanaceae</taxon>
        <taxon>Solanoideae</taxon>
        <taxon>Hyoscyameae</taxon>
        <taxon>Anisodus</taxon>
    </lineage>
</organism>
<dbReference type="EMBL" id="JAVYJV010000001">
    <property type="protein sequence ID" value="KAK4379550.1"/>
    <property type="molecule type" value="Genomic_DNA"/>
</dbReference>
<keyword evidence="3" id="KW-1185">Reference proteome</keyword>
<sequence length="101" mass="11178">MALRMAPPMPTLTMDSPMPSPIPSAPLFPPTTPPMDPSTSITPMGASMPMNNYQSYLYGFPQGPGFAEMLNWNDEIMTLIDDLSFNDINVEDPNHNNNNNF</sequence>
<evidence type="ECO:0000313" key="2">
    <source>
        <dbReference type="EMBL" id="KAK4379550.1"/>
    </source>
</evidence>
<accession>A0AAE1T1C6</accession>
<gene>
    <name evidence="2" type="ORF">RND71_001412</name>
</gene>
<feature type="compositionally biased region" description="Pro residues" evidence="1">
    <location>
        <begin position="18"/>
        <end position="36"/>
    </location>
</feature>
<proteinExistence type="predicted"/>
<comment type="caution">
    <text evidence="2">The sequence shown here is derived from an EMBL/GenBank/DDBJ whole genome shotgun (WGS) entry which is preliminary data.</text>
</comment>
<evidence type="ECO:0000313" key="3">
    <source>
        <dbReference type="Proteomes" id="UP001291623"/>
    </source>
</evidence>
<evidence type="ECO:0000256" key="1">
    <source>
        <dbReference type="SAM" id="MobiDB-lite"/>
    </source>
</evidence>
<name>A0AAE1T1C6_9SOLA</name>
<reference evidence="2" key="1">
    <citation type="submission" date="2023-12" db="EMBL/GenBank/DDBJ databases">
        <title>Genome assembly of Anisodus tanguticus.</title>
        <authorList>
            <person name="Wang Y.-J."/>
        </authorList>
    </citation>
    <scope>NUCLEOTIDE SEQUENCE</scope>
    <source>
        <strain evidence="2">KB-2021</strain>
        <tissue evidence="2">Leaf</tissue>
    </source>
</reference>